<dbReference type="Proteomes" id="UP000502996">
    <property type="component" value="Chromosome"/>
</dbReference>
<dbReference type="AlphaFoldDB" id="A0A6G6WJM4"/>
<accession>A0A6G6WJM4</accession>
<reference evidence="1 2" key="1">
    <citation type="submission" date="2020-02" db="EMBL/GenBank/DDBJ databases">
        <title>Full genome sequence of Nocardioides sp. R-3366.</title>
        <authorList>
            <person name="Im W.-T."/>
        </authorList>
    </citation>
    <scope>NUCLEOTIDE SEQUENCE [LARGE SCALE GENOMIC DNA]</scope>
    <source>
        <strain evidence="1 2">R-3366</strain>
    </source>
</reference>
<evidence type="ECO:0000313" key="1">
    <source>
        <dbReference type="EMBL" id="QIG45357.1"/>
    </source>
</evidence>
<gene>
    <name evidence="1" type="ORF">G5V58_23705</name>
</gene>
<organism evidence="1 2">
    <name type="scientific">Nocardioides anomalus</name>
    <dbReference type="NCBI Taxonomy" id="2712223"/>
    <lineage>
        <taxon>Bacteria</taxon>
        <taxon>Bacillati</taxon>
        <taxon>Actinomycetota</taxon>
        <taxon>Actinomycetes</taxon>
        <taxon>Propionibacteriales</taxon>
        <taxon>Nocardioidaceae</taxon>
        <taxon>Nocardioides</taxon>
    </lineage>
</organism>
<sequence>MNTISTELSELHDRYVDAVNTALGQDDDVRAMQLADEFDVEVLDAVRRQLAAA</sequence>
<evidence type="ECO:0000313" key="2">
    <source>
        <dbReference type="Proteomes" id="UP000502996"/>
    </source>
</evidence>
<dbReference type="EMBL" id="CP049257">
    <property type="protein sequence ID" value="QIG45357.1"/>
    <property type="molecule type" value="Genomic_DNA"/>
</dbReference>
<keyword evidence="2" id="KW-1185">Reference proteome</keyword>
<name>A0A6G6WJM4_9ACTN</name>
<proteinExistence type="predicted"/>
<protein>
    <submittedName>
        <fullName evidence="1">Uncharacterized protein</fullName>
    </submittedName>
</protein>
<dbReference type="KEGG" id="nano:G5V58_23705"/>
<dbReference type="RefSeq" id="WP_165237847.1">
    <property type="nucleotide sequence ID" value="NZ_CP049257.1"/>
</dbReference>